<dbReference type="EMBL" id="SODV01000001">
    <property type="protein sequence ID" value="TDW99096.1"/>
    <property type="molecule type" value="Genomic_DNA"/>
</dbReference>
<evidence type="ECO:0000313" key="2">
    <source>
        <dbReference type="Proteomes" id="UP000294498"/>
    </source>
</evidence>
<dbReference type="Proteomes" id="UP000294498">
    <property type="component" value="Unassembled WGS sequence"/>
</dbReference>
<dbReference type="AlphaFoldDB" id="A0A4R8DP76"/>
<gene>
    <name evidence="1" type="ORF">EDB95_0104</name>
</gene>
<sequence length="169" mass="19350">MNPIKQFFARLFGQDRVEKQDPARAQPVIVPNRTGINVLMAGREKERMERIATGERELKDWIVKRVSDKTSLVFSWESGGDEAFVHFDDDITEEDVSEDLEEYIVNKLDIPDAGEFKMNGNGVIYIADNFVRAKYSSTMKEIIDYNEDTDEEVFGEVEVDSNDIALFAL</sequence>
<organism evidence="1 2">
    <name type="scientific">Dinghuibacter silviterrae</name>
    <dbReference type="NCBI Taxonomy" id="1539049"/>
    <lineage>
        <taxon>Bacteria</taxon>
        <taxon>Pseudomonadati</taxon>
        <taxon>Bacteroidota</taxon>
        <taxon>Chitinophagia</taxon>
        <taxon>Chitinophagales</taxon>
        <taxon>Chitinophagaceae</taxon>
        <taxon>Dinghuibacter</taxon>
    </lineage>
</organism>
<dbReference type="OrthoDB" id="675467at2"/>
<proteinExistence type="predicted"/>
<evidence type="ECO:0000313" key="1">
    <source>
        <dbReference type="EMBL" id="TDW99096.1"/>
    </source>
</evidence>
<comment type="caution">
    <text evidence="1">The sequence shown here is derived from an EMBL/GenBank/DDBJ whole genome shotgun (WGS) entry which is preliminary data.</text>
</comment>
<reference evidence="1 2" key="1">
    <citation type="submission" date="2019-03" db="EMBL/GenBank/DDBJ databases">
        <title>Genomic Encyclopedia of Type Strains, Phase IV (KMG-IV): sequencing the most valuable type-strain genomes for metagenomic binning, comparative biology and taxonomic classification.</title>
        <authorList>
            <person name="Goeker M."/>
        </authorList>
    </citation>
    <scope>NUCLEOTIDE SEQUENCE [LARGE SCALE GENOMIC DNA]</scope>
    <source>
        <strain evidence="1 2">DSM 100059</strain>
    </source>
</reference>
<accession>A0A4R8DP76</accession>
<protein>
    <submittedName>
        <fullName evidence="1">Uncharacterized protein</fullName>
    </submittedName>
</protein>
<dbReference type="RefSeq" id="WP_133989524.1">
    <property type="nucleotide sequence ID" value="NZ_SODV01000001.1"/>
</dbReference>
<keyword evidence="2" id="KW-1185">Reference proteome</keyword>
<name>A0A4R8DP76_9BACT</name>